<feature type="non-terminal residue" evidence="4">
    <location>
        <position position="101"/>
    </location>
</feature>
<dbReference type="Proteomes" id="UP000543364">
    <property type="component" value="Unassembled WGS sequence"/>
</dbReference>
<evidence type="ECO:0000256" key="2">
    <source>
        <dbReference type="ARBA" id="ARBA00023157"/>
    </source>
</evidence>
<gene>
    <name evidence="4" type="primary">Clec4d</name>
    <name evidence="4" type="ORF">CEPORN_R06973</name>
</gene>
<dbReference type="SUPFAM" id="SSF56436">
    <property type="entry name" value="C-type lectin-like"/>
    <property type="match status" value="1"/>
</dbReference>
<feature type="non-terminal residue" evidence="4">
    <location>
        <position position="1"/>
    </location>
</feature>
<name>A0A7K5USW3_CEPOR</name>
<evidence type="ECO:0000313" key="5">
    <source>
        <dbReference type="Proteomes" id="UP000543364"/>
    </source>
</evidence>
<keyword evidence="5" id="KW-1185">Reference proteome</keyword>
<dbReference type="EMBL" id="VZRE01016342">
    <property type="protein sequence ID" value="NWU18469.1"/>
    <property type="molecule type" value="Genomic_DNA"/>
</dbReference>
<protein>
    <submittedName>
        <fullName evidence="4">CLC4D protein</fullName>
    </submittedName>
</protein>
<evidence type="ECO:0000259" key="3">
    <source>
        <dbReference type="PROSITE" id="PS50041"/>
    </source>
</evidence>
<dbReference type="InterPro" id="IPR001304">
    <property type="entry name" value="C-type_lectin-like"/>
</dbReference>
<dbReference type="PANTHER" id="PTHR46746:SF9">
    <property type="entry name" value="CD209 ANTIGEN-LIKE PROTEIN C-LIKE"/>
    <property type="match status" value="1"/>
</dbReference>
<evidence type="ECO:0000256" key="1">
    <source>
        <dbReference type="ARBA" id="ARBA00022734"/>
    </source>
</evidence>
<keyword evidence="1" id="KW-0430">Lectin</keyword>
<dbReference type="AlphaFoldDB" id="A0A7K5USW3"/>
<dbReference type="InterPro" id="IPR016186">
    <property type="entry name" value="C-type_lectin-like/link_sf"/>
</dbReference>
<feature type="domain" description="C-type lectin" evidence="3">
    <location>
        <begin position="11"/>
        <end position="101"/>
    </location>
</feature>
<comment type="caution">
    <text evidence="4">The sequence shown here is derived from an EMBL/GenBank/DDBJ whole genome shotgun (WGS) entry which is preliminary data.</text>
</comment>
<organism evidence="4 5">
    <name type="scientific">Cephalopterus ornatus</name>
    <name type="common">Amazonian umbrellabird</name>
    <dbReference type="NCBI Taxonomy" id="114276"/>
    <lineage>
        <taxon>Eukaryota</taxon>
        <taxon>Metazoa</taxon>
        <taxon>Chordata</taxon>
        <taxon>Craniata</taxon>
        <taxon>Vertebrata</taxon>
        <taxon>Euteleostomi</taxon>
        <taxon>Archelosauria</taxon>
        <taxon>Archosauria</taxon>
        <taxon>Dinosauria</taxon>
        <taxon>Saurischia</taxon>
        <taxon>Theropoda</taxon>
        <taxon>Coelurosauria</taxon>
        <taxon>Aves</taxon>
        <taxon>Neognathae</taxon>
        <taxon>Neoaves</taxon>
        <taxon>Telluraves</taxon>
        <taxon>Australaves</taxon>
        <taxon>Passeriformes</taxon>
        <taxon>Cotingidae</taxon>
        <taxon>Cephalopterus</taxon>
    </lineage>
</organism>
<dbReference type="Pfam" id="PF00059">
    <property type="entry name" value="Lectin_C"/>
    <property type="match status" value="1"/>
</dbReference>
<proteinExistence type="predicted"/>
<accession>A0A7K5USW3</accession>
<dbReference type="PROSITE" id="PS50041">
    <property type="entry name" value="C_TYPE_LECTIN_2"/>
    <property type="match status" value="1"/>
</dbReference>
<evidence type="ECO:0000313" key="4">
    <source>
        <dbReference type="EMBL" id="NWU18469.1"/>
    </source>
</evidence>
<keyword evidence="2" id="KW-1015">Disulfide bond</keyword>
<dbReference type="PANTHER" id="PTHR46746">
    <property type="entry name" value="KILLER CELL LECTIN-LIKE RECEPTOR SUBFAMILY F MEMBER 2"/>
    <property type="match status" value="1"/>
</dbReference>
<sequence>WMCCPKDWKRFQKSCYFLSPDKMSWAESEQNCTGMGSHLVVINSREEQIKQDPKGVNFYIGLRAETVDQWQWVDKTPYNVTAAFWRRYEPSEGDYEKCVVI</sequence>
<dbReference type="InterPro" id="IPR051379">
    <property type="entry name" value="C-type_Lectin_Receptor_IMM"/>
</dbReference>
<dbReference type="SMART" id="SM00034">
    <property type="entry name" value="CLECT"/>
    <property type="match status" value="1"/>
</dbReference>
<dbReference type="Gene3D" id="3.10.100.10">
    <property type="entry name" value="Mannose-Binding Protein A, subunit A"/>
    <property type="match status" value="1"/>
</dbReference>
<dbReference type="GO" id="GO:0030246">
    <property type="term" value="F:carbohydrate binding"/>
    <property type="evidence" value="ECO:0007669"/>
    <property type="project" value="UniProtKB-KW"/>
</dbReference>
<reference evidence="4 5" key="1">
    <citation type="submission" date="2019-09" db="EMBL/GenBank/DDBJ databases">
        <title>Bird 10,000 Genomes (B10K) Project - Family phase.</title>
        <authorList>
            <person name="Zhang G."/>
        </authorList>
    </citation>
    <scope>NUCLEOTIDE SEQUENCE [LARGE SCALE GENOMIC DNA]</scope>
    <source>
        <strain evidence="4">B10K-DU-001-01</strain>
        <tissue evidence="4">Muscle</tissue>
    </source>
</reference>
<dbReference type="InterPro" id="IPR016187">
    <property type="entry name" value="CTDL_fold"/>
</dbReference>